<protein>
    <submittedName>
        <fullName evidence="1">Uncharacterized protein</fullName>
    </submittedName>
</protein>
<accession>A0A7J6KN53</accession>
<feature type="non-terminal residue" evidence="1">
    <location>
        <position position="1"/>
    </location>
</feature>
<sequence length="168" mass="18376">KLIGQTTSTSSKRYRACFATVSPSSVDLSNSVWAFIRDGHAESTSKQYDSIETFYKETVCNVIVPFPASGFSLALFAYAMTRGDYKYSTVSSYVSAIISRNKLYGFGLSPHDDFLVNMAKRSASKLCDHTVEKKLPLSRQQVQQLGFLDPAGSNTIVSASLTGIFGLL</sequence>
<reference evidence="1 2" key="1">
    <citation type="submission" date="2020-04" db="EMBL/GenBank/DDBJ databases">
        <title>Perkinsus chesapeaki whole genome sequence.</title>
        <authorList>
            <person name="Bogema D.R."/>
        </authorList>
    </citation>
    <scope>NUCLEOTIDE SEQUENCE [LARGE SCALE GENOMIC DNA]</scope>
    <source>
        <strain evidence="1">ATCC PRA-425</strain>
    </source>
</reference>
<dbReference type="Proteomes" id="UP000591131">
    <property type="component" value="Unassembled WGS sequence"/>
</dbReference>
<name>A0A7J6KN53_PERCH</name>
<organism evidence="1 2">
    <name type="scientific">Perkinsus chesapeaki</name>
    <name type="common">Clam parasite</name>
    <name type="synonym">Perkinsus andrewsi</name>
    <dbReference type="NCBI Taxonomy" id="330153"/>
    <lineage>
        <taxon>Eukaryota</taxon>
        <taxon>Sar</taxon>
        <taxon>Alveolata</taxon>
        <taxon>Perkinsozoa</taxon>
        <taxon>Perkinsea</taxon>
        <taxon>Perkinsida</taxon>
        <taxon>Perkinsidae</taxon>
        <taxon>Perkinsus</taxon>
    </lineage>
</organism>
<keyword evidence="2" id="KW-1185">Reference proteome</keyword>
<proteinExistence type="predicted"/>
<evidence type="ECO:0000313" key="2">
    <source>
        <dbReference type="Proteomes" id="UP000591131"/>
    </source>
</evidence>
<evidence type="ECO:0000313" key="1">
    <source>
        <dbReference type="EMBL" id="KAF4648252.1"/>
    </source>
</evidence>
<dbReference type="AlphaFoldDB" id="A0A7J6KN53"/>
<gene>
    <name evidence="1" type="ORF">FOL47_003509</name>
</gene>
<dbReference type="EMBL" id="JAAPAO010002095">
    <property type="protein sequence ID" value="KAF4648252.1"/>
    <property type="molecule type" value="Genomic_DNA"/>
</dbReference>
<feature type="non-terminal residue" evidence="1">
    <location>
        <position position="168"/>
    </location>
</feature>
<comment type="caution">
    <text evidence="1">The sequence shown here is derived from an EMBL/GenBank/DDBJ whole genome shotgun (WGS) entry which is preliminary data.</text>
</comment>